<gene>
    <name evidence="3" type="ORF">CA982_03165</name>
</gene>
<keyword evidence="2" id="KW-0812">Transmembrane</keyword>
<feature type="compositionally biased region" description="Basic and acidic residues" evidence="1">
    <location>
        <begin position="73"/>
        <end position="84"/>
    </location>
</feature>
<name>A0A243QEU7_9ACTN</name>
<keyword evidence="4" id="KW-1185">Reference proteome</keyword>
<sequence>MTLVAVGLSGVPITSGGPVVGAGWAALIALSLFDVILKSYLPSAQIPTRSAPGAKRAGRMSLGAGSGASGPDVTRRRERGERAGCDPAPGAERAGRI</sequence>
<comment type="caution">
    <text evidence="3">The sequence shown here is derived from an EMBL/GenBank/DDBJ whole genome shotgun (WGS) entry which is preliminary data.</text>
</comment>
<evidence type="ECO:0000313" key="4">
    <source>
        <dbReference type="Proteomes" id="UP000194632"/>
    </source>
</evidence>
<feature type="transmembrane region" description="Helical" evidence="2">
    <location>
        <begin position="20"/>
        <end position="41"/>
    </location>
</feature>
<keyword evidence="2" id="KW-1133">Transmembrane helix</keyword>
<evidence type="ECO:0000256" key="1">
    <source>
        <dbReference type="SAM" id="MobiDB-lite"/>
    </source>
</evidence>
<evidence type="ECO:0000313" key="3">
    <source>
        <dbReference type="EMBL" id="OUC80211.1"/>
    </source>
</evidence>
<evidence type="ECO:0000256" key="2">
    <source>
        <dbReference type="SAM" id="Phobius"/>
    </source>
</evidence>
<dbReference type="Proteomes" id="UP000194632">
    <property type="component" value="Unassembled WGS sequence"/>
</dbReference>
<protein>
    <submittedName>
        <fullName evidence="3">Uncharacterized protein</fullName>
    </submittedName>
</protein>
<dbReference type="AlphaFoldDB" id="A0A243QEU7"/>
<organism evidence="3 4">
    <name type="scientific">Gordonia lacunae</name>
    <dbReference type="NCBI Taxonomy" id="417102"/>
    <lineage>
        <taxon>Bacteria</taxon>
        <taxon>Bacillati</taxon>
        <taxon>Actinomycetota</taxon>
        <taxon>Actinomycetes</taxon>
        <taxon>Mycobacteriales</taxon>
        <taxon>Gordoniaceae</taxon>
        <taxon>Gordonia</taxon>
    </lineage>
</organism>
<keyword evidence="2" id="KW-0472">Membrane</keyword>
<proteinExistence type="predicted"/>
<accession>A0A243QEU7</accession>
<reference evidence="3 4" key="1">
    <citation type="submission" date="2017-05" db="EMBL/GenBank/DDBJ databases">
        <title>Biotechnological potential of actinobacteria isolated from South African environments.</title>
        <authorList>
            <person name="Le Roes-Hill M."/>
            <person name="Prins A."/>
            <person name="Durrell K.A."/>
        </authorList>
    </citation>
    <scope>NUCLEOTIDE SEQUENCE [LARGE SCALE GENOMIC DNA]</scope>
    <source>
        <strain evidence="3">BS2</strain>
    </source>
</reference>
<feature type="region of interest" description="Disordered" evidence="1">
    <location>
        <begin position="47"/>
        <end position="97"/>
    </location>
</feature>
<dbReference type="EMBL" id="NGFO01000003">
    <property type="protein sequence ID" value="OUC80211.1"/>
    <property type="molecule type" value="Genomic_DNA"/>
</dbReference>